<dbReference type="InterPro" id="IPR002213">
    <property type="entry name" value="UDP_glucos_trans"/>
</dbReference>
<accession>A0A3D8RE98</accession>
<dbReference type="PANTHER" id="PTHR48050:SF13">
    <property type="entry name" value="STEROL 3-BETA-GLUCOSYLTRANSFERASE UGT80A2"/>
    <property type="match status" value="1"/>
</dbReference>
<reference evidence="5 6" key="1">
    <citation type="journal article" date="2018" name="IMA Fungus">
        <title>IMA Genome-F 9: Draft genome sequence of Annulohypoxylon stygium, Aspergillus mulundensis, Berkeleyomyces basicola (syn. Thielaviopsis basicola), Ceratocystis smalleyi, two Cercospora beticola strains, Coleophoma cylindrospora, Fusarium fracticaudum, Phialophora cf. hyalina, and Morchella septimelata.</title>
        <authorList>
            <person name="Wingfield B.D."/>
            <person name="Bills G.F."/>
            <person name="Dong Y."/>
            <person name="Huang W."/>
            <person name="Nel W.J."/>
            <person name="Swalarsk-Parry B.S."/>
            <person name="Vaghefi N."/>
            <person name="Wilken P.M."/>
            <person name="An Z."/>
            <person name="de Beer Z.W."/>
            <person name="De Vos L."/>
            <person name="Chen L."/>
            <person name="Duong T.A."/>
            <person name="Gao Y."/>
            <person name="Hammerbacher A."/>
            <person name="Kikkert J.R."/>
            <person name="Li Y."/>
            <person name="Li H."/>
            <person name="Li K."/>
            <person name="Li Q."/>
            <person name="Liu X."/>
            <person name="Ma X."/>
            <person name="Naidoo K."/>
            <person name="Pethybridge S.J."/>
            <person name="Sun J."/>
            <person name="Steenkamp E.T."/>
            <person name="van der Nest M.A."/>
            <person name="van Wyk S."/>
            <person name="Wingfield M.J."/>
            <person name="Xiong C."/>
            <person name="Yue Q."/>
            <person name="Zhang X."/>
        </authorList>
    </citation>
    <scope>NUCLEOTIDE SEQUENCE [LARGE SCALE GENOMIC DNA]</scope>
    <source>
        <strain evidence="5 6">BP5796</strain>
    </source>
</reference>
<dbReference type="PANTHER" id="PTHR48050">
    <property type="entry name" value="STEROL 3-BETA-GLUCOSYLTRANSFERASE"/>
    <property type="match status" value="1"/>
</dbReference>
<dbReference type="CDD" id="cd03784">
    <property type="entry name" value="GT1_Gtf-like"/>
    <property type="match status" value="1"/>
</dbReference>
<feature type="domain" description="Erythromycin biosynthesis protein CIII-like C-terminal" evidence="4">
    <location>
        <begin position="438"/>
        <end position="521"/>
    </location>
</feature>
<feature type="region of interest" description="Disordered" evidence="2">
    <location>
        <begin position="652"/>
        <end position="746"/>
    </location>
</feature>
<evidence type="ECO:0000259" key="3">
    <source>
        <dbReference type="Pfam" id="PF03033"/>
    </source>
</evidence>
<dbReference type="GO" id="GO:0016906">
    <property type="term" value="F:sterol 3-beta-glucosyltransferase activity"/>
    <property type="evidence" value="ECO:0007669"/>
    <property type="project" value="UniProtKB-ARBA"/>
</dbReference>
<dbReference type="Pfam" id="PF06722">
    <property type="entry name" value="EryCIII-like_C"/>
    <property type="match status" value="1"/>
</dbReference>
<dbReference type="Pfam" id="PF03033">
    <property type="entry name" value="Glyco_transf_28"/>
    <property type="match status" value="1"/>
</dbReference>
<dbReference type="GO" id="GO:0005975">
    <property type="term" value="P:carbohydrate metabolic process"/>
    <property type="evidence" value="ECO:0007669"/>
    <property type="project" value="InterPro"/>
</dbReference>
<evidence type="ECO:0000256" key="1">
    <source>
        <dbReference type="ARBA" id="ARBA00022679"/>
    </source>
</evidence>
<comment type="caution">
    <text evidence="5">The sequence shown here is derived from an EMBL/GenBank/DDBJ whole genome shotgun (WGS) entry which is preliminary data.</text>
</comment>
<organism evidence="5 6">
    <name type="scientific">Coleophoma crateriformis</name>
    <dbReference type="NCBI Taxonomy" id="565419"/>
    <lineage>
        <taxon>Eukaryota</taxon>
        <taxon>Fungi</taxon>
        <taxon>Dikarya</taxon>
        <taxon>Ascomycota</taxon>
        <taxon>Pezizomycotina</taxon>
        <taxon>Leotiomycetes</taxon>
        <taxon>Helotiales</taxon>
        <taxon>Dermateaceae</taxon>
        <taxon>Coleophoma</taxon>
    </lineage>
</organism>
<dbReference type="Proteomes" id="UP000256328">
    <property type="component" value="Unassembled WGS sequence"/>
</dbReference>
<dbReference type="InterPro" id="IPR010610">
    <property type="entry name" value="EryCIII-like_C"/>
</dbReference>
<dbReference type="FunFam" id="3.40.50.2000:FF:000009">
    <property type="entry name" value="Sterol 3-beta-glucosyltransferase UGT80A2"/>
    <property type="match status" value="1"/>
</dbReference>
<feature type="compositionally biased region" description="Low complexity" evidence="2">
    <location>
        <begin position="666"/>
        <end position="734"/>
    </location>
</feature>
<evidence type="ECO:0000313" key="5">
    <source>
        <dbReference type="EMBL" id="RDW72184.1"/>
    </source>
</evidence>
<sequence length="1056" mass="113413">MVDPADAAAPVVEAMTTVPADNAESTPISSRDIPDEASIGRLKMSKRISISAPGFTTSVDLTDHGLDVIIDENSSQLTNLLKPGFALDEDHLIPDIPDYLTKPSSDGFPSLNVVIQIVGSRGDVQPFVALGKVLREKYGHRVRIATHLVFKEFVEENGLLFFSIGGDPAELMAFMVHNPGLIPDVATLRSGEVGRRRKGTYEMLVGCWRSCIEAGDGTGPAIFETCHHEEEQTAPFIADCIIANPPSFAYLHCAEKLGIPCHMMFTMPWSPTKSFPHPLVNIRSSNADGDQSNFISYALFEMVTWQGLGDMINKFRKSTLNLQPISLMWAPGMASRLRVPFTYCWSPALIPKPKDWGPHISVSGFYFLSLASAYTPDPALLEFLAAGPPPVYIGFGSIVVDDPDAMTKMIFDAVKKAGIRALVSKGWGGLGASELGQPKEIFMLGNVPHDWLFQHVSAVVHHGGAGTTAAGITAGKPTVVVPFFGDQPFWGAMIARAGAGPSPIPYKSLNVESLVSQLKIALKPETLIKAKELGESIATESGCETGATQFHNQLGDNIRCSVLPDRAAIWAVRKSDVKFSGLVATVLINQGLVDLHDLKLHRTREYELEDGPWDPVSGVTSTLIGTLGSLAMGVADLPTEFYQALKAQSNKSSSRFGTSNTSLAMNQSLNNSNSSLPGSKPVNSLVTNSNNSTTSLTSDAASATPTASASRFSKLNKSTSALSTTSTVLSTNSSHPSSILDPKSPDFPIRREEVLKHRPSHAATAAAHAAEVVIKAPMDLAFSVAQGFHNAPKLYGDTTVRQPESITGFQSGVKAASKELVLGFYDGISGLVTQPMNGTRKNGVAGLLSGVVKGVGGLVLKPVGAVAGLPSSVLRGVYKELEKSTDFCLQTHIMLSRLAQGVKEAEDITPGYEAEIIQKWHEVMREADERAKDVTCIVTGQRYACHHGLKFKSTRHMTLQEAQAHTTEAGLKHGPTTSVQEITSESDRESLVSADSDEGVEPKMEVRLPGGKIKKKHMSLRDLVEKVKHGHHKDKHMSSQPMGNLQLGTANVISVT</sequence>
<name>A0A3D8RE98_9HELO</name>
<dbReference type="EMBL" id="PDLN01000011">
    <property type="protein sequence ID" value="RDW72184.1"/>
    <property type="molecule type" value="Genomic_DNA"/>
</dbReference>
<feature type="compositionally biased region" description="Polar residues" evidence="2">
    <location>
        <begin position="652"/>
        <end position="665"/>
    </location>
</feature>
<dbReference type="InterPro" id="IPR050426">
    <property type="entry name" value="Glycosyltransferase_28"/>
</dbReference>
<dbReference type="Gene3D" id="3.40.50.2000">
    <property type="entry name" value="Glycogen Phosphorylase B"/>
    <property type="match status" value="2"/>
</dbReference>
<dbReference type="OrthoDB" id="5835829at2759"/>
<feature type="domain" description="Glycosyltransferase family 28 N-terminal" evidence="3">
    <location>
        <begin position="113"/>
        <end position="275"/>
    </location>
</feature>
<dbReference type="FunFam" id="3.40.50.2000:FF:000100">
    <property type="entry name" value="Glycosyltransferase family 1 protein"/>
    <property type="match status" value="1"/>
</dbReference>
<proteinExistence type="predicted"/>
<gene>
    <name evidence="5" type="ORF">BP5796_08218</name>
</gene>
<dbReference type="InterPro" id="IPR004276">
    <property type="entry name" value="GlycoTrans_28_N"/>
</dbReference>
<evidence type="ECO:0000259" key="4">
    <source>
        <dbReference type="Pfam" id="PF06722"/>
    </source>
</evidence>
<evidence type="ECO:0000256" key="2">
    <source>
        <dbReference type="SAM" id="MobiDB-lite"/>
    </source>
</evidence>
<dbReference type="SUPFAM" id="SSF53756">
    <property type="entry name" value="UDP-Glycosyltransferase/glycogen phosphorylase"/>
    <property type="match status" value="1"/>
</dbReference>
<keyword evidence="1" id="KW-0808">Transferase</keyword>
<dbReference type="AlphaFoldDB" id="A0A3D8RE98"/>
<protein>
    <submittedName>
        <fullName evidence="5">Uncharacterized protein</fullName>
    </submittedName>
</protein>
<keyword evidence="6" id="KW-1185">Reference proteome</keyword>
<evidence type="ECO:0000313" key="6">
    <source>
        <dbReference type="Proteomes" id="UP000256328"/>
    </source>
</evidence>